<dbReference type="GO" id="GO:0003676">
    <property type="term" value="F:nucleic acid binding"/>
    <property type="evidence" value="ECO:0007669"/>
    <property type="project" value="InterPro"/>
</dbReference>
<evidence type="ECO:0000313" key="2">
    <source>
        <dbReference type="EMBL" id="CAI6374506.1"/>
    </source>
</evidence>
<evidence type="ECO:0000259" key="1">
    <source>
        <dbReference type="PROSITE" id="PS50994"/>
    </source>
</evidence>
<evidence type="ECO:0000313" key="3">
    <source>
        <dbReference type="Proteomes" id="UP001160148"/>
    </source>
</evidence>
<proteinExistence type="predicted"/>
<dbReference type="PANTHER" id="PTHR37984">
    <property type="entry name" value="PROTEIN CBG26694"/>
    <property type="match status" value="1"/>
</dbReference>
<comment type="caution">
    <text evidence="2">The sequence shown here is derived from an EMBL/GenBank/DDBJ whole genome shotgun (WGS) entry which is preliminary data.</text>
</comment>
<dbReference type="PANTHER" id="PTHR37984:SF7">
    <property type="entry name" value="INTEGRASE CATALYTIC DOMAIN-CONTAINING PROTEIN"/>
    <property type="match status" value="1"/>
</dbReference>
<dbReference type="InterPro" id="IPR036397">
    <property type="entry name" value="RNaseH_sf"/>
</dbReference>
<dbReference type="PROSITE" id="PS50994">
    <property type="entry name" value="INTEGRASE"/>
    <property type="match status" value="1"/>
</dbReference>
<protein>
    <recommendedName>
        <fullName evidence="1">Integrase catalytic domain-containing protein</fullName>
    </recommendedName>
</protein>
<dbReference type="SUPFAM" id="SSF53098">
    <property type="entry name" value="Ribonuclease H-like"/>
    <property type="match status" value="1"/>
</dbReference>
<dbReference type="EMBL" id="CARXXK010001217">
    <property type="protein sequence ID" value="CAI6374506.1"/>
    <property type="molecule type" value="Genomic_DNA"/>
</dbReference>
<dbReference type="FunFam" id="3.30.420.10:FF:000063">
    <property type="entry name" value="Retrovirus-related Pol polyprotein from transposon 297-like Protein"/>
    <property type="match status" value="1"/>
</dbReference>
<name>A0AAV0Y265_9HEMI</name>
<dbReference type="Proteomes" id="UP001160148">
    <property type="component" value="Unassembled WGS sequence"/>
</dbReference>
<dbReference type="AlphaFoldDB" id="A0AAV0Y265"/>
<dbReference type="InterPro" id="IPR050951">
    <property type="entry name" value="Retrovirus_Pol_polyprotein"/>
</dbReference>
<keyword evidence="3" id="KW-1185">Reference proteome</keyword>
<dbReference type="InterPro" id="IPR001584">
    <property type="entry name" value="Integrase_cat-core"/>
</dbReference>
<organism evidence="2 3">
    <name type="scientific">Macrosiphum euphorbiae</name>
    <name type="common">potato aphid</name>
    <dbReference type="NCBI Taxonomy" id="13131"/>
    <lineage>
        <taxon>Eukaryota</taxon>
        <taxon>Metazoa</taxon>
        <taxon>Ecdysozoa</taxon>
        <taxon>Arthropoda</taxon>
        <taxon>Hexapoda</taxon>
        <taxon>Insecta</taxon>
        <taxon>Pterygota</taxon>
        <taxon>Neoptera</taxon>
        <taxon>Paraneoptera</taxon>
        <taxon>Hemiptera</taxon>
        <taxon>Sternorrhyncha</taxon>
        <taxon>Aphidomorpha</taxon>
        <taxon>Aphidoidea</taxon>
        <taxon>Aphididae</taxon>
        <taxon>Macrosiphini</taxon>
        <taxon>Macrosiphum</taxon>
    </lineage>
</organism>
<sequence length="211" mass="24637">MSCESCNKHKRANIKEPLLPPEITERPYCKLGVDFAEVTGQTYLMVTDYYSKWFEPIKVNFKNAGIVIKELKKLFSRYGIPNEIISDNVPFNSLEFKTFCLDNDIKCSFISPKYSQSNGMVEKSVGIFKKMFKKINYDENKLWYSLLEYRNSPLEGVKLSPAQLLLNRRLKTNIPVSADLLEAEIFDRKKILNQLVLNKERQENQYNKNAR</sequence>
<accession>A0AAV0Y265</accession>
<dbReference type="GO" id="GO:0015074">
    <property type="term" value="P:DNA integration"/>
    <property type="evidence" value="ECO:0007669"/>
    <property type="project" value="InterPro"/>
</dbReference>
<feature type="domain" description="Integrase catalytic" evidence="1">
    <location>
        <begin position="23"/>
        <end position="190"/>
    </location>
</feature>
<dbReference type="InterPro" id="IPR012337">
    <property type="entry name" value="RNaseH-like_sf"/>
</dbReference>
<gene>
    <name evidence="2" type="ORF">MEUPH1_LOCUS28130</name>
</gene>
<reference evidence="2 3" key="1">
    <citation type="submission" date="2023-01" db="EMBL/GenBank/DDBJ databases">
        <authorList>
            <person name="Whitehead M."/>
        </authorList>
    </citation>
    <scope>NUCLEOTIDE SEQUENCE [LARGE SCALE GENOMIC DNA]</scope>
</reference>
<dbReference type="Gene3D" id="3.30.420.10">
    <property type="entry name" value="Ribonuclease H-like superfamily/Ribonuclease H"/>
    <property type="match status" value="1"/>
</dbReference>